<dbReference type="Pfam" id="PF12728">
    <property type="entry name" value="HTH_17"/>
    <property type="match status" value="1"/>
</dbReference>
<gene>
    <name evidence="2" type="ORF">HYY65_09785</name>
</gene>
<dbReference type="PANTHER" id="PTHR38431:SF1">
    <property type="entry name" value="BLL2305 PROTEIN"/>
    <property type="match status" value="1"/>
</dbReference>
<dbReference type="InterPro" id="IPR010093">
    <property type="entry name" value="SinI_DNA-bd"/>
</dbReference>
<dbReference type="InterPro" id="IPR041657">
    <property type="entry name" value="HTH_17"/>
</dbReference>
<reference evidence="2" key="1">
    <citation type="submission" date="2020-07" db="EMBL/GenBank/DDBJ databases">
        <title>Huge and variable diversity of episymbiotic CPR bacteria and DPANN archaea in groundwater ecosystems.</title>
        <authorList>
            <person name="He C.Y."/>
            <person name="Keren R."/>
            <person name="Whittaker M."/>
            <person name="Farag I.F."/>
            <person name="Doudna J."/>
            <person name="Cate J.H.D."/>
            <person name="Banfield J.F."/>
        </authorList>
    </citation>
    <scope>NUCLEOTIDE SEQUENCE</scope>
    <source>
        <strain evidence="2">NC_groundwater_717_Ag_S-0.2um_59_8</strain>
    </source>
</reference>
<comment type="caution">
    <text evidence="2">The sequence shown here is derived from an EMBL/GenBank/DDBJ whole genome shotgun (WGS) entry which is preliminary data.</text>
</comment>
<dbReference type="EMBL" id="JACPSX010000185">
    <property type="protein sequence ID" value="MBI3015329.1"/>
    <property type="molecule type" value="Genomic_DNA"/>
</dbReference>
<dbReference type="AlphaFoldDB" id="A0A932GQJ1"/>
<organism evidence="2 3">
    <name type="scientific">Tectimicrobiota bacterium</name>
    <dbReference type="NCBI Taxonomy" id="2528274"/>
    <lineage>
        <taxon>Bacteria</taxon>
        <taxon>Pseudomonadati</taxon>
        <taxon>Nitrospinota/Tectimicrobiota group</taxon>
        <taxon>Candidatus Tectimicrobiota</taxon>
    </lineage>
</organism>
<protein>
    <submittedName>
        <fullName evidence="2">Helix-turn-helix domain-containing protein</fullName>
    </submittedName>
</protein>
<name>A0A932GQJ1_UNCTE</name>
<dbReference type="InterPro" id="IPR009061">
    <property type="entry name" value="DNA-bd_dom_put_sf"/>
</dbReference>
<dbReference type="GO" id="GO:0003677">
    <property type="term" value="F:DNA binding"/>
    <property type="evidence" value="ECO:0007669"/>
    <property type="project" value="InterPro"/>
</dbReference>
<feature type="non-terminal residue" evidence="2">
    <location>
        <position position="57"/>
    </location>
</feature>
<dbReference type="SUPFAM" id="SSF46955">
    <property type="entry name" value="Putative DNA-binding domain"/>
    <property type="match status" value="1"/>
</dbReference>
<dbReference type="PANTHER" id="PTHR38431">
    <property type="entry name" value="BLL2305 PROTEIN"/>
    <property type="match status" value="1"/>
</dbReference>
<feature type="domain" description="Helix-turn-helix" evidence="1">
    <location>
        <begin position="5"/>
        <end position="51"/>
    </location>
</feature>
<accession>A0A932GQJ1</accession>
<sequence>MTQEYLTTREVSKYLKINEKLVYRLIQEGGIPCTRVTGKWLFPKTLIDEWMLASIQE</sequence>
<evidence type="ECO:0000259" key="1">
    <source>
        <dbReference type="Pfam" id="PF12728"/>
    </source>
</evidence>
<proteinExistence type="predicted"/>
<evidence type="ECO:0000313" key="3">
    <source>
        <dbReference type="Proteomes" id="UP000741360"/>
    </source>
</evidence>
<dbReference type="Proteomes" id="UP000741360">
    <property type="component" value="Unassembled WGS sequence"/>
</dbReference>
<evidence type="ECO:0000313" key="2">
    <source>
        <dbReference type="EMBL" id="MBI3015329.1"/>
    </source>
</evidence>
<dbReference type="NCBIfam" id="TIGR01764">
    <property type="entry name" value="excise"/>
    <property type="match status" value="1"/>
</dbReference>